<dbReference type="GO" id="GO:0016787">
    <property type="term" value="F:hydrolase activity"/>
    <property type="evidence" value="ECO:0007669"/>
    <property type="project" value="UniProtKB-KW"/>
</dbReference>
<keyword evidence="7" id="KW-0732">Signal</keyword>
<dbReference type="InterPro" id="IPR018188">
    <property type="entry name" value="RNase_T2_His_AS_1"/>
</dbReference>
<evidence type="ECO:0000256" key="6">
    <source>
        <dbReference type="RuleBase" id="RU004328"/>
    </source>
</evidence>
<evidence type="ECO:0000313" key="9">
    <source>
        <dbReference type="EMBL" id="RZC80167.1"/>
    </source>
</evidence>
<dbReference type="InterPro" id="IPR033130">
    <property type="entry name" value="RNase_T2_His_AS_2"/>
</dbReference>
<dbReference type="GO" id="GO:0003723">
    <property type="term" value="F:RNA binding"/>
    <property type="evidence" value="ECO:0007669"/>
    <property type="project" value="InterPro"/>
</dbReference>
<dbReference type="PROSITE" id="PS00531">
    <property type="entry name" value="RNASE_T2_2"/>
    <property type="match status" value="1"/>
</dbReference>
<comment type="similarity">
    <text evidence="1 6">Belongs to the RNase T2 family.</text>
</comment>
<keyword evidence="5" id="KW-0456">Lyase</keyword>
<evidence type="ECO:0000256" key="2">
    <source>
        <dbReference type="ARBA" id="ARBA00022722"/>
    </source>
</evidence>
<evidence type="ECO:0000256" key="4">
    <source>
        <dbReference type="ARBA" id="ARBA00022801"/>
    </source>
</evidence>
<feature type="chain" id="PRO_5036129608" evidence="7">
    <location>
        <begin position="24"/>
        <end position="184"/>
    </location>
</feature>
<evidence type="ECO:0000313" key="10">
    <source>
        <dbReference type="Proteomes" id="UP000316621"/>
    </source>
</evidence>
<dbReference type="Pfam" id="PF00445">
    <property type="entry name" value="Ribonuclease_T2"/>
    <property type="match status" value="1"/>
</dbReference>
<dbReference type="Proteomes" id="UP000316621">
    <property type="component" value="Chromosome 10"/>
</dbReference>
<dbReference type="GO" id="GO:0033897">
    <property type="term" value="F:ribonuclease T2 activity"/>
    <property type="evidence" value="ECO:0007669"/>
    <property type="project" value="InterPro"/>
</dbReference>
<keyword evidence="2" id="KW-0540">Nuclease</keyword>
<dbReference type="PANTHER" id="PTHR11240">
    <property type="entry name" value="RIBONUCLEASE T2"/>
    <property type="match status" value="1"/>
</dbReference>
<proteinExistence type="inferred from homology"/>
<dbReference type="Gramene" id="RZC80167">
    <property type="protein sequence ID" value="RZC80167"/>
    <property type="gene ID" value="C5167_042742"/>
</dbReference>
<evidence type="ECO:0000256" key="7">
    <source>
        <dbReference type="SAM" id="SignalP"/>
    </source>
</evidence>
<accession>A0A4Y7L4Q4</accession>
<evidence type="ECO:0000313" key="8">
    <source>
        <dbReference type="EMBL" id="RZC80166.1"/>
    </source>
</evidence>
<name>A0A4Y7L4Q4_PAPSO</name>
<dbReference type="PROSITE" id="PS00530">
    <property type="entry name" value="RNASE_T2_1"/>
    <property type="match status" value="1"/>
</dbReference>
<dbReference type="AlphaFoldDB" id="A0A4Y7L4Q4"/>
<evidence type="ECO:0000256" key="1">
    <source>
        <dbReference type="ARBA" id="ARBA00007469"/>
    </source>
</evidence>
<organism evidence="8 10">
    <name type="scientific">Papaver somniferum</name>
    <name type="common">Opium poppy</name>
    <dbReference type="NCBI Taxonomy" id="3469"/>
    <lineage>
        <taxon>Eukaryota</taxon>
        <taxon>Viridiplantae</taxon>
        <taxon>Streptophyta</taxon>
        <taxon>Embryophyta</taxon>
        <taxon>Tracheophyta</taxon>
        <taxon>Spermatophyta</taxon>
        <taxon>Magnoliopsida</taxon>
        <taxon>Ranunculales</taxon>
        <taxon>Papaveraceae</taxon>
        <taxon>Papaveroideae</taxon>
        <taxon>Papaver</taxon>
    </lineage>
</organism>
<protein>
    <submittedName>
        <fullName evidence="8">Uncharacterized protein</fullName>
    </submittedName>
</protein>
<gene>
    <name evidence="9" type="ORF">C5167_042742</name>
    <name evidence="8" type="ORF">C5167_042743</name>
</gene>
<dbReference type="GO" id="GO:0005576">
    <property type="term" value="C:extracellular region"/>
    <property type="evidence" value="ECO:0007669"/>
    <property type="project" value="TreeGrafter"/>
</dbReference>
<dbReference type="EMBL" id="CM010724">
    <property type="protein sequence ID" value="RZC80166.1"/>
    <property type="molecule type" value="Genomic_DNA"/>
</dbReference>
<keyword evidence="3" id="KW-0255">Endonuclease</keyword>
<dbReference type="Gramene" id="RZC80166">
    <property type="protein sequence ID" value="RZC80166"/>
    <property type="gene ID" value="C5167_042743"/>
</dbReference>
<dbReference type="PANTHER" id="PTHR11240:SF75">
    <property type="entry name" value="RIBONUCLEASE 3"/>
    <property type="match status" value="1"/>
</dbReference>
<dbReference type="InterPro" id="IPR001568">
    <property type="entry name" value="RNase_T2-like"/>
</dbReference>
<reference evidence="8 10" key="1">
    <citation type="journal article" date="2018" name="Science">
        <title>The opium poppy genome and morphinan production.</title>
        <authorList>
            <person name="Guo L."/>
            <person name="Winzer T."/>
            <person name="Yang X."/>
            <person name="Li Y."/>
            <person name="Ning Z."/>
            <person name="He Z."/>
            <person name="Teodor R."/>
            <person name="Lu Y."/>
            <person name="Bowser T.A."/>
            <person name="Graham I.A."/>
            <person name="Ye K."/>
        </authorList>
    </citation>
    <scope>NUCLEOTIDE SEQUENCE [LARGE SCALE GENOMIC DNA]</scope>
    <source>
        <strain evidence="10">cv. HN1</strain>
        <tissue evidence="8">Leaves</tissue>
    </source>
</reference>
<dbReference type="Gene3D" id="3.90.730.10">
    <property type="entry name" value="Ribonuclease T2-like"/>
    <property type="match status" value="1"/>
</dbReference>
<evidence type="ECO:0000256" key="3">
    <source>
        <dbReference type="ARBA" id="ARBA00022759"/>
    </source>
</evidence>
<dbReference type="SUPFAM" id="SSF55895">
    <property type="entry name" value="Ribonuclease Rh-like"/>
    <property type="match status" value="1"/>
</dbReference>
<sequence>MKSSAILLLLVEIFLVQHVGVLSVQQDFDFFYFVQQWPGSHQDTVQGCSSKPGKIKSDFGIHGLWPNYVDGTYPTYCDFENPFNPTSISDIEKKLQKNWPVIDCPNNDGLKFWGHEWDKHGTCSESILDQEEYFEKALKLKKKIKLLHILHKEGIKPDGGFYSSYQIKKAIEDEIEVTPIHQLQ</sequence>
<dbReference type="EMBL" id="CM010724">
    <property type="protein sequence ID" value="RZC80167.1"/>
    <property type="molecule type" value="Genomic_DNA"/>
</dbReference>
<dbReference type="GO" id="GO:0006401">
    <property type="term" value="P:RNA catabolic process"/>
    <property type="evidence" value="ECO:0007669"/>
    <property type="project" value="TreeGrafter"/>
</dbReference>
<dbReference type="InterPro" id="IPR036430">
    <property type="entry name" value="RNase_T2-like_sf"/>
</dbReference>
<keyword evidence="4" id="KW-0378">Hydrolase</keyword>
<keyword evidence="10" id="KW-1185">Reference proteome</keyword>
<feature type="signal peptide" evidence="7">
    <location>
        <begin position="1"/>
        <end position="23"/>
    </location>
</feature>
<evidence type="ECO:0000256" key="5">
    <source>
        <dbReference type="ARBA" id="ARBA00023239"/>
    </source>
</evidence>
<dbReference type="OMA" id="NYAKCRG"/>